<protein>
    <submittedName>
        <fullName evidence="3">Exo-alpha-sialidase</fullName>
    </submittedName>
</protein>
<dbReference type="EMBL" id="CP062941">
    <property type="protein sequence ID" value="QOL48608.1"/>
    <property type="molecule type" value="Genomic_DNA"/>
</dbReference>
<dbReference type="Gene3D" id="2.120.10.10">
    <property type="match status" value="1"/>
</dbReference>
<evidence type="ECO:0000313" key="3">
    <source>
        <dbReference type="EMBL" id="QOL48608.1"/>
    </source>
</evidence>
<organism evidence="3 4">
    <name type="scientific">Massilia litorea</name>
    <dbReference type="NCBI Taxonomy" id="2769491"/>
    <lineage>
        <taxon>Bacteria</taxon>
        <taxon>Pseudomonadati</taxon>
        <taxon>Pseudomonadota</taxon>
        <taxon>Betaproteobacteria</taxon>
        <taxon>Burkholderiales</taxon>
        <taxon>Oxalobacteraceae</taxon>
        <taxon>Telluria group</taxon>
        <taxon>Massilia</taxon>
    </lineage>
</organism>
<feature type="compositionally biased region" description="Low complexity" evidence="1">
    <location>
        <begin position="359"/>
        <end position="378"/>
    </location>
</feature>
<dbReference type="InterPro" id="IPR036278">
    <property type="entry name" value="Sialidase_sf"/>
</dbReference>
<dbReference type="KEGG" id="mlir:LPB04_16780"/>
<feature type="region of interest" description="Disordered" evidence="1">
    <location>
        <begin position="355"/>
        <end position="378"/>
    </location>
</feature>
<name>A0A7L9U0Y7_9BURK</name>
<keyword evidence="2" id="KW-0732">Signal</keyword>
<gene>
    <name evidence="3" type="ORF">LPB04_16780</name>
</gene>
<evidence type="ECO:0000256" key="2">
    <source>
        <dbReference type="SAM" id="SignalP"/>
    </source>
</evidence>
<keyword evidence="4" id="KW-1185">Reference proteome</keyword>
<proteinExistence type="predicted"/>
<accession>A0A7L9U0Y7</accession>
<dbReference type="RefSeq" id="WP_193685651.1">
    <property type="nucleotide sequence ID" value="NZ_CP062941.1"/>
</dbReference>
<feature type="signal peptide" evidence="2">
    <location>
        <begin position="1"/>
        <end position="17"/>
    </location>
</feature>
<sequence>MLRALFLLLPLAAGALAWQEPVEIATGRGDKGPWRQNNSRYDYVDDGTVAFVPGGGIVLAWADQKGKDVWLRSLSRGRLTDPVNVSRSPGTFSWLPRIAVGRDGSHLYLLWQEIIFSGGSHGGEILFATSNDGGRSFSPPLNLSRSRGGDGKGRLSREVWSNGSLDIAVGGDGAVIAAWTEYHGALWLSRSRDGGASFEAPRRVAGDDAHPARAPALAAGRGATVWLAWTVGEDPAARIRIARSRDGGASFGPPQLVGDPQGRADAPGLVLDGAGRLHLAYALHPEQGGAPAVRYTRASAGGRFAPARTLSAGAAAYPSLAGDGKDGLALAWNKIGPAGRPRSLGIALSHDGGRSFTVPAEVPGSAAPPGGSNGSQQGLLGRKLAMDLSGRIALAASSLVPEQGSRVWLMRGEPATAGRQQGGAGGP</sequence>
<reference evidence="3 4" key="1">
    <citation type="submission" date="2020-10" db="EMBL/GenBank/DDBJ databases">
        <title>Genome sequencing of Massilia sp. LPB0304.</title>
        <authorList>
            <person name="Kim J."/>
        </authorList>
    </citation>
    <scope>NUCLEOTIDE SEQUENCE [LARGE SCALE GENOMIC DNA]</scope>
    <source>
        <strain evidence="3 4">LPB0304</strain>
    </source>
</reference>
<evidence type="ECO:0000313" key="4">
    <source>
        <dbReference type="Proteomes" id="UP000593875"/>
    </source>
</evidence>
<evidence type="ECO:0000256" key="1">
    <source>
        <dbReference type="SAM" id="MobiDB-lite"/>
    </source>
</evidence>
<dbReference type="SUPFAM" id="SSF50939">
    <property type="entry name" value="Sialidases"/>
    <property type="match status" value="1"/>
</dbReference>
<dbReference type="CDD" id="cd15482">
    <property type="entry name" value="Sialidase_non-viral"/>
    <property type="match status" value="1"/>
</dbReference>
<dbReference type="AlphaFoldDB" id="A0A7L9U0Y7"/>
<dbReference type="Proteomes" id="UP000593875">
    <property type="component" value="Chromosome"/>
</dbReference>
<feature type="chain" id="PRO_5032481859" evidence="2">
    <location>
        <begin position="18"/>
        <end position="427"/>
    </location>
</feature>